<feature type="transmembrane region" description="Helical" evidence="6">
    <location>
        <begin position="40"/>
        <end position="65"/>
    </location>
</feature>
<evidence type="ECO:0000256" key="3">
    <source>
        <dbReference type="ARBA" id="ARBA00022692"/>
    </source>
</evidence>
<dbReference type="EMBL" id="PYNF01000018">
    <property type="protein sequence ID" value="PSU95745.1"/>
    <property type="molecule type" value="Genomic_DNA"/>
</dbReference>
<proteinExistence type="predicted"/>
<keyword evidence="4 6" id="KW-1133">Transmembrane helix</keyword>
<feature type="transmembrane region" description="Helical" evidence="6">
    <location>
        <begin position="151"/>
        <end position="175"/>
    </location>
</feature>
<sequence length="207" mass="22905">MSIESIFAFISIVFVITMIPGPNTLLILHTSLSARKLNAFFNIIGISLGFIIYAMVSALGLSLLLAQSASAFALLKWLGVGYLLWLGYSHIRDSVKVDRANEISELKVETLRQSFIRGLFTNLLNPKIVMFYLSIFPQFISKNSVITDSLILGIVQALIVSAWFSLVILLASRLAGWLSTSMNKARLNRLSGVVYILFSAKLAMLKL</sequence>
<feature type="transmembrane region" description="Helical" evidence="6">
    <location>
        <begin position="119"/>
        <end position="139"/>
    </location>
</feature>
<comment type="caution">
    <text evidence="7">The sequence shown here is derived from an EMBL/GenBank/DDBJ whole genome shotgun (WGS) entry which is preliminary data.</text>
</comment>
<feature type="transmembrane region" description="Helical" evidence="6">
    <location>
        <begin position="71"/>
        <end position="91"/>
    </location>
</feature>
<dbReference type="InterPro" id="IPR001123">
    <property type="entry name" value="LeuE-type"/>
</dbReference>
<keyword evidence="2" id="KW-1003">Cell membrane</keyword>
<organism evidence="7 8">
    <name type="scientific">Photobacterium kishitanii</name>
    <dbReference type="NCBI Taxonomy" id="318456"/>
    <lineage>
        <taxon>Bacteria</taxon>
        <taxon>Pseudomonadati</taxon>
        <taxon>Pseudomonadota</taxon>
        <taxon>Gammaproteobacteria</taxon>
        <taxon>Vibrionales</taxon>
        <taxon>Vibrionaceae</taxon>
        <taxon>Photobacterium</taxon>
    </lineage>
</organism>
<dbReference type="PIRSF" id="PIRSF006324">
    <property type="entry name" value="LeuE"/>
    <property type="match status" value="1"/>
</dbReference>
<accession>A0A2T3KEJ3</accession>
<evidence type="ECO:0000256" key="5">
    <source>
        <dbReference type="ARBA" id="ARBA00023136"/>
    </source>
</evidence>
<dbReference type="PANTHER" id="PTHR30086">
    <property type="entry name" value="ARGININE EXPORTER PROTEIN ARGO"/>
    <property type="match status" value="1"/>
</dbReference>
<reference evidence="7 8" key="1">
    <citation type="submission" date="2018-01" db="EMBL/GenBank/DDBJ databases">
        <title>Whole genome sequencing of Histamine producing bacteria.</title>
        <authorList>
            <person name="Butler K."/>
        </authorList>
    </citation>
    <scope>NUCLEOTIDE SEQUENCE [LARGE SCALE GENOMIC DNA]</scope>
    <source>
        <strain evidence="7 8">FS-7.2</strain>
    </source>
</reference>
<dbReference type="GO" id="GO:0005886">
    <property type="term" value="C:plasma membrane"/>
    <property type="evidence" value="ECO:0007669"/>
    <property type="project" value="UniProtKB-SubCell"/>
</dbReference>
<gene>
    <name evidence="7" type="ORF">C9J27_17905</name>
</gene>
<dbReference type="AlphaFoldDB" id="A0A2T3KEJ3"/>
<dbReference type="RefSeq" id="WP_107289910.1">
    <property type="nucleotide sequence ID" value="NZ_PYNF01000018.1"/>
</dbReference>
<evidence type="ECO:0000256" key="4">
    <source>
        <dbReference type="ARBA" id="ARBA00022989"/>
    </source>
</evidence>
<comment type="subcellular location">
    <subcellularLocation>
        <location evidence="1">Cell membrane</location>
        <topology evidence="1">Multi-pass membrane protein</topology>
    </subcellularLocation>
</comment>
<evidence type="ECO:0000256" key="6">
    <source>
        <dbReference type="SAM" id="Phobius"/>
    </source>
</evidence>
<dbReference type="Pfam" id="PF01810">
    <property type="entry name" value="LysE"/>
    <property type="match status" value="1"/>
</dbReference>
<dbReference type="GO" id="GO:0015171">
    <property type="term" value="F:amino acid transmembrane transporter activity"/>
    <property type="evidence" value="ECO:0007669"/>
    <property type="project" value="TreeGrafter"/>
</dbReference>
<evidence type="ECO:0000256" key="2">
    <source>
        <dbReference type="ARBA" id="ARBA00022475"/>
    </source>
</evidence>
<name>A0A2T3KEJ3_9GAMM</name>
<evidence type="ECO:0000313" key="8">
    <source>
        <dbReference type="Proteomes" id="UP000241426"/>
    </source>
</evidence>
<dbReference type="InterPro" id="IPR036259">
    <property type="entry name" value="MFS_trans_sf"/>
</dbReference>
<feature type="transmembrane region" description="Helical" evidence="6">
    <location>
        <begin position="6"/>
        <end position="28"/>
    </location>
</feature>
<evidence type="ECO:0000313" key="7">
    <source>
        <dbReference type="EMBL" id="PSU95745.1"/>
    </source>
</evidence>
<dbReference type="Proteomes" id="UP000241426">
    <property type="component" value="Unassembled WGS sequence"/>
</dbReference>
<keyword evidence="5 6" id="KW-0472">Membrane</keyword>
<evidence type="ECO:0000256" key="1">
    <source>
        <dbReference type="ARBA" id="ARBA00004651"/>
    </source>
</evidence>
<dbReference type="PANTHER" id="PTHR30086:SF20">
    <property type="entry name" value="ARGININE EXPORTER PROTEIN ARGO-RELATED"/>
    <property type="match status" value="1"/>
</dbReference>
<protein>
    <submittedName>
        <fullName evidence="7">LysE family translocator</fullName>
    </submittedName>
</protein>
<dbReference type="SUPFAM" id="SSF103473">
    <property type="entry name" value="MFS general substrate transporter"/>
    <property type="match status" value="1"/>
</dbReference>
<keyword evidence="3 6" id="KW-0812">Transmembrane</keyword>